<dbReference type="InterPro" id="IPR001029">
    <property type="entry name" value="Flagellin_N"/>
</dbReference>
<dbReference type="GO" id="GO:0005576">
    <property type="term" value="C:extracellular region"/>
    <property type="evidence" value="ECO:0007669"/>
    <property type="project" value="UniProtKB-SubCell"/>
</dbReference>
<sequence length="393" mass="39848">MASILTNNGAMVALQTMRNINKSMETTQGQIATGMKVATAKDNASTWAIASVMRSDVGGFKAIQSTLATANATVAVARGASESIVGLLQTVKDKVTEAQSASADRGKIQADILELRNQISSIVGTAQFNGVNLINGGGELKVLTSLDRDGSGNVSAGTLTVNSQDLRVGALTEVTGVAGSDRAVWGGAIMAENGGMQGLTIANVAKGDVLRIQIGTETRAFVAGEDDTNESMAARIAGAMSGGAITASVAAAVITFTNNAEAGDPADSNDLRVSAASFEADDDGLAGGLGGLAGFDVSEASGAANALAQVDALLNSAINAAAAFGTAQGRIDNQQEFMGKLIDSMNNGIGALVDADMEEASARLQALQVQQQLGIQALSIANQQPQNILALFR</sequence>
<keyword evidence="3" id="KW-0964">Secreted</keyword>
<dbReference type="Pfam" id="PF00669">
    <property type="entry name" value="Flagellin_N"/>
    <property type="match status" value="1"/>
</dbReference>
<reference evidence="6" key="2">
    <citation type="journal article" date="2020" name="Microorganisms">
        <title>Osmotic Adaptation and Compatible Solute Biosynthesis of Phototrophic Bacteria as Revealed from Genome Analyses.</title>
        <authorList>
            <person name="Imhoff J.F."/>
            <person name="Rahn T."/>
            <person name="Kunzel S."/>
            <person name="Keller A."/>
            <person name="Neulinger S.C."/>
        </authorList>
    </citation>
    <scope>NUCLEOTIDE SEQUENCE</scope>
    <source>
        <strain evidence="6">LMG 28126</strain>
    </source>
</reference>
<name>A0A934WJ79_9RHOB</name>
<evidence type="ECO:0000256" key="3">
    <source>
        <dbReference type="RuleBase" id="RU362073"/>
    </source>
</evidence>
<evidence type="ECO:0000256" key="2">
    <source>
        <dbReference type="ARBA" id="ARBA00023143"/>
    </source>
</evidence>
<dbReference type="InterPro" id="IPR046358">
    <property type="entry name" value="Flagellin_C"/>
</dbReference>
<keyword evidence="2 3" id="KW-0975">Bacterial flagellum</keyword>
<dbReference type="PANTHER" id="PTHR42792">
    <property type="entry name" value="FLAGELLIN"/>
    <property type="match status" value="1"/>
</dbReference>
<dbReference type="RefSeq" id="WP_201157403.1">
    <property type="nucleotide sequence ID" value="NZ_NHSD01000266.1"/>
</dbReference>
<dbReference type="GO" id="GO:0009288">
    <property type="term" value="C:bacterial-type flagellum"/>
    <property type="evidence" value="ECO:0007669"/>
    <property type="project" value="UniProtKB-SubCell"/>
</dbReference>
<evidence type="ECO:0000313" key="7">
    <source>
        <dbReference type="Proteomes" id="UP000706333"/>
    </source>
</evidence>
<dbReference type="AlphaFoldDB" id="A0A934WJ79"/>
<comment type="caution">
    <text evidence="6">The sequence shown here is derived from an EMBL/GenBank/DDBJ whole genome shotgun (WGS) entry which is preliminary data.</text>
</comment>
<dbReference type="Pfam" id="PF00700">
    <property type="entry name" value="Flagellin_C"/>
    <property type="match status" value="1"/>
</dbReference>
<keyword evidence="7" id="KW-1185">Reference proteome</keyword>
<feature type="domain" description="Flagellin C-terminal" evidence="5">
    <location>
        <begin position="308"/>
        <end position="392"/>
    </location>
</feature>
<comment type="function">
    <text evidence="3">Flagellin is the subunit protein which polymerizes to form the filaments of bacterial flagella.</text>
</comment>
<comment type="subcellular location">
    <subcellularLocation>
        <location evidence="3">Secreted</location>
    </subcellularLocation>
    <subcellularLocation>
        <location evidence="3">Bacterial flagellum</location>
    </subcellularLocation>
</comment>
<evidence type="ECO:0000259" key="5">
    <source>
        <dbReference type="Pfam" id="PF00700"/>
    </source>
</evidence>
<protein>
    <recommendedName>
        <fullName evidence="3">Flagellin</fullName>
    </recommendedName>
</protein>
<dbReference type="EMBL" id="NHSD01000266">
    <property type="protein sequence ID" value="MBK5927647.1"/>
    <property type="molecule type" value="Genomic_DNA"/>
</dbReference>
<dbReference type="GO" id="GO:0005198">
    <property type="term" value="F:structural molecule activity"/>
    <property type="evidence" value="ECO:0007669"/>
    <property type="project" value="UniProtKB-UniRule"/>
</dbReference>
<proteinExistence type="inferred from homology"/>
<feature type="domain" description="Flagellin N-terminal" evidence="4">
    <location>
        <begin position="4"/>
        <end position="136"/>
    </location>
</feature>
<accession>A0A934WJ79</accession>
<dbReference type="InterPro" id="IPR001492">
    <property type="entry name" value="Flagellin"/>
</dbReference>
<comment type="similarity">
    <text evidence="1 3">Belongs to the bacterial flagellin family.</text>
</comment>
<dbReference type="PANTHER" id="PTHR42792:SF2">
    <property type="entry name" value="FLAGELLIN"/>
    <property type="match status" value="1"/>
</dbReference>
<gene>
    <name evidence="6" type="ORF">CCR87_09965</name>
</gene>
<organism evidence="6 7">
    <name type="scientific">Rhodobaculum claviforme</name>
    <dbReference type="NCBI Taxonomy" id="1549854"/>
    <lineage>
        <taxon>Bacteria</taxon>
        <taxon>Pseudomonadati</taxon>
        <taxon>Pseudomonadota</taxon>
        <taxon>Alphaproteobacteria</taxon>
        <taxon>Rhodobacterales</taxon>
        <taxon>Paracoccaceae</taxon>
        <taxon>Rhodobaculum</taxon>
    </lineage>
</organism>
<dbReference type="Proteomes" id="UP000706333">
    <property type="component" value="Unassembled WGS sequence"/>
</dbReference>
<dbReference type="PRINTS" id="PR00207">
    <property type="entry name" value="FLAGELLIN"/>
</dbReference>
<dbReference type="SUPFAM" id="SSF64518">
    <property type="entry name" value="Phase 1 flagellin"/>
    <property type="match status" value="1"/>
</dbReference>
<evidence type="ECO:0000256" key="1">
    <source>
        <dbReference type="ARBA" id="ARBA00005709"/>
    </source>
</evidence>
<evidence type="ECO:0000313" key="6">
    <source>
        <dbReference type="EMBL" id="MBK5927647.1"/>
    </source>
</evidence>
<reference evidence="6" key="1">
    <citation type="submission" date="2017-05" db="EMBL/GenBank/DDBJ databases">
        <authorList>
            <person name="Imhoff J.F."/>
            <person name="Rahn T."/>
            <person name="Kuenzel S."/>
            <person name="Neulinger S.C."/>
        </authorList>
    </citation>
    <scope>NUCLEOTIDE SEQUENCE</scope>
    <source>
        <strain evidence="6">LMG 28126</strain>
    </source>
</reference>
<evidence type="ECO:0000259" key="4">
    <source>
        <dbReference type="Pfam" id="PF00669"/>
    </source>
</evidence>
<dbReference type="Gene3D" id="1.20.1330.10">
    <property type="entry name" value="f41 fragment of flagellin, N-terminal domain"/>
    <property type="match status" value="1"/>
</dbReference>